<sequence>MSPLKVLTNMNLLPSVNKGRKPKFELHLKIYDLNNVPLVSGGSMVKWHISHSMHAEHRGRTQKCPISNHKVEFNYAKAVGHIRIGLDKFNNLTECPIEFEVVQEFPSSGRDEKISLGFVRLNLAEYVEESETIGRDAVPRTSRDGGSFDRGHFRKHRSTRSTSSAQGHANAESASTSSRPTSSSGTPGAESEEPDVEEGIIRRYLMQDSKINSTLKIGILMIQIDGDKNFIAPALKTAPVFGGIAGIMVGEQVEQDEAGQPPTVAKSRDMAEVQDMYRIALAASWVRQPGELPPDQCIEDIFAGGDGWSAELSPRASVQDQSPQRKPSQASDRSTSSSGPRDSRSLPKEISTFDGAYSSDDGGESPGGHGGDTLRPRDWRRLRKHHQQQQPGSQNQHQGHSLLHAFSPQHNLLRPRDSRHGSSASEKSASTATVTGRNNSVGGNASPSPSPHLGSSDSGIFSTSPFPSFSSLHVRSSSRHRREDSGASSRDEHMASDQRSRRGSLTSLAPTMGSGSSGRRDRGDLGGGYRKARELEEFEVRDDMVAWRLPGAVR</sequence>
<name>A0A9P8VNL4_9PEZI</name>
<comment type="caution">
    <text evidence="3">The sequence shown here is derived from an EMBL/GenBank/DDBJ whole genome shotgun (WGS) entry which is preliminary data.</text>
</comment>
<dbReference type="InterPro" id="IPR039931">
    <property type="entry name" value="EEIG1/2-like"/>
</dbReference>
<feature type="compositionally biased region" description="Basic and acidic residues" evidence="1">
    <location>
        <begin position="134"/>
        <end position="151"/>
    </location>
</feature>
<feature type="compositionally biased region" description="Low complexity" evidence="1">
    <location>
        <begin position="422"/>
        <end position="435"/>
    </location>
</feature>
<proteinExistence type="predicted"/>
<feature type="region of interest" description="Disordered" evidence="1">
    <location>
        <begin position="134"/>
        <end position="197"/>
    </location>
</feature>
<feature type="compositionally biased region" description="Polar residues" evidence="1">
    <location>
        <begin position="316"/>
        <end position="330"/>
    </location>
</feature>
<feature type="compositionally biased region" description="Low complexity" evidence="1">
    <location>
        <begin position="331"/>
        <end position="340"/>
    </location>
</feature>
<organism evidence="3 4">
    <name type="scientific">Plectosphaerella plurivora</name>
    <dbReference type="NCBI Taxonomy" id="936078"/>
    <lineage>
        <taxon>Eukaryota</taxon>
        <taxon>Fungi</taxon>
        <taxon>Dikarya</taxon>
        <taxon>Ascomycota</taxon>
        <taxon>Pezizomycotina</taxon>
        <taxon>Sordariomycetes</taxon>
        <taxon>Hypocreomycetidae</taxon>
        <taxon>Glomerellales</taxon>
        <taxon>Plectosphaerellaceae</taxon>
        <taxon>Plectosphaerella</taxon>
    </lineage>
</organism>
<evidence type="ECO:0000313" key="4">
    <source>
        <dbReference type="Proteomes" id="UP000770015"/>
    </source>
</evidence>
<feature type="compositionally biased region" description="Low complexity" evidence="1">
    <location>
        <begin position="173"/>
        <end position="189"/>
    </location>
</feature>
<evidence type="ECO:0000313" key="3">
    <source>
        <dbReference type="EMBL" id="KAH6697537.1"/>
    </source>
</evidence>
<dbReference type="EMBL" id="JAGSXJ010000001">
    <property type="protein sequence ID" value="KAH6697537.1"/>
    <property type="molecule type" value="Genomic_DNA"/>
</dbReference>
<dbReference type="PROSITE" id="PS51840">
    <property type="entry name" value="C2_NT"/>
    <property type="match status" value="1"/>
</dbReference>
<feature type="compositionally biased region" description="Basic and acidic residues" evidence="1">
    <location>
        <begin position="481"/>
        <end position="500"/>
    </location>
</feature>
<evidence type="ECO:0000259" key="2">
    <source>
        <dbReference type="PROSITE" id="PS51840"/>
    </source>
</evidence>
<feature type="region of interest" description="Disordered" evidence="1">
    <location>
        <begin position="308"/>
        <end position="376"/>
    </location>
</feature>
<dbReference type="Proteomes" id="UP000770015">
    <property type="component" value="Unassembled WGS sequence"/>
</dbReference>
<dbReference type="Pfam" id="PF10358">
    <property type="entry name" value="NT-C2"/>
    <property type="match status" value="1"/>
</dbReference>
<protein>
    <submittedName>
        <fullName evidence="3">N-terminal C2 in EEIG1 and EHBP1 proteins-domain-containing protein</fullName>
    </submittedName>
</protein>
<dbReference type="InterPro" id="IPR019448">
    <property type="entry name" value="NT-C2"/>
</dbReference>
<dbReference type="AlphaFoldDB" id="A0A9P8VNL4"/>
<feature type="compositionally biased region" description="Polar residues" evidence="1">
    <location>
        <begin position="436"/>
        <end position="460"/>
    </location>
</feature>
<dbReference type="PANTHER" id="PTHR21456:SF1">
    <property type="entry name" value="C2 NT-TYPE DOMAIN-CONTAINING PROTEIN"/>
    <property type="match status" value="1"/>
</dbReference>
<dbReference type="PANTHER" id="PTHR21456">
    <property type="entry name" value="FAMILY WITH SEQUENCE SIMILARITY 102"/>
    <property type="match status" value="1"/>
</dbReference>
<feature type="compositionally biased region" description="Low complexity" evidence="1">
    <location>
        <begin position="461"/>
        <end position="475"/>
    </location>
</feature>
<dbReference type="OrthoDB" id="3365224at2759"/>
<gene>
    <name evidence="3" type="ORF">F5X68DRAFT_5353</name>
</gene>
<feature type="region of interest" description="Disordered" evidence="1">
    <location>
        <begin position="412"/>
        <end position="530"/>
    </location>
</feature>
<evidence type="ECO:0000256" key="1">
    <source>
        <dbReference type="SAM" id="MobiDB-lite"/>
    </source>
</evidence>
<feature type="domain" description="C2 NT-type" evidence="2">
    <location>
        <begin position="14"/>
        <end position="157"/>
    </location>
</feature>
<keyword evidence="4" id="KW-1185">Reference proteome</keyword>
<accession>A0A9P8VNL4</accession>
<reference evidence="3" key="1">
    <citation type="journal article" date="2021" name="Nat. Commun.">
        <title>Genetic determinants of endophytism in the Arabidopsis root mycobiome.</title>
        <authorList>
            <person name="Mesny F."/>
            <person name="Miyauchi S."/>
            <person name="Thiergart T."/>
            <person name="Pickel B."/>
            <person name="Atanasova L."/>
            <person name="Karlsson M."/>
            <person name="Huettel B."/>
            <person name="Barry K.W."/>
            <person name="Haridas S."/>
            <person name="Chen C."/>
            <person name="Bauer D."/>
            <person name="Andreopoulos W."/>
            <person name="Pangilinan J."/>
            <person name="LaButti K."/>
            <person name="Riley R."/>
            <person name="Lipzen A."/>
            <person name="Clum A."/>
            <person name="Drula E."/>
            <person name="Henrissat B."/>
            <person name="Kohler A."/>
            <person name="Grigoriev I.V."/>
            <person name="Martin F.M."/>
            <person name="Hacquard S."/>
        </authorList>
    </citation>
    <scope>NUCLEOTIDE SEQUENCE</scope>
    <source>
        <strain evidence="3">MPI-SDFR-AT-0117</strain>
    </source>
</reference>